<dbReference type="PANTHER" id="PTHR40072">
    <property type="entry name" value="MOLYBDOPTERIN-GUANINE DINUCLEOTIDE BIOSYNTHESIS ADAPTER PROTEIN-RELATED"/>
    <property type="match status" value="1"/>
</dbReference>
<dbReference type="Pfam" id="PF03205">
    <property type="entry name" value="MobB"/>
    <property type="match status" value="1"/>
</dbReference>
<dbReference type="CDD" id="cd03116">
    <property type="entry name" value="MobB"/>
    <property type="match status" value="1"/>
</dbReference>
<dbReference type="InterPro" id="IPR004435">
    <property type="entry name" value="MobB_dom"/>
</dbReference>
<accession>A0A1I5Y0G1</accession>
<proteinExistence type="predicted"/>
<gene>
    <name evidence="2" type="ORF">SAMN02745910_01161</name>
</gene>
<evidence type="ECO:0000313" key="3">
    <source>
        <dbReference type="Proteomes" id="UP000182762"/>
    </source>
</evidence>
<dbReference type="NCBIfam" id="TIGR00176">
    <property type="entry name" value="mobB"/>
    <property type="match status" value="1"/>
</dbReference>
<keyword evidence="3" id="KW-1185">Reference proteome</keyword>
<dbReference type="RefSeq" id="WP_061803597.1">
    <property type="nucleotide sequence ID" value="NZ_FOXX01000002.1"/>
</dbReference>
<protein>
    <submittedName>
        <fullName evidence="2">Molybdopterin-guanine dinucleotide biosynthesis protein B</fullName>
    </submittedName>
</protein>
<dbReference type="Gene3D" id="3.40.50.300">
    <property type="entry name" value="P-loop containing nucleotide triphosphate hydrolases"/>
    <property type="match status" value="1"/>
</dbReference>
<feature type="domain" description="Molybdopterin-guanine dinucleotide biosynthesis protein B (MobB)" evidence="1">
    <location>
        <begin position="4"/>
        <end position="134"/>
    </location>
</feature>
<reference evidence="2 3" key="1">
    <citation type="submission" date="2016-10" db="EMBL/GenBank/DDBJ databases">
        <authorList>
            <person name="Varghese N."/>
            <person name="Submissions S."/>
        </authorList>
    </citation>
    <scope>NUCLEOTIDE SEQUENCE [LARGE SCALE GENOMIC DNA]</scope>
    <source>
        <strain evidence="2 3">DSM 13796</strain>
    </source>
</reference>
<dbReference type="PANTHER" id="PTHR40072:SF1">
    <property type="entry name" value="MOLYBDOPTERIN-GUANINE DINUCLEOTIDE BIOSYNTHESIS ADAPTER PROTEIN"/>
    <property type="match status" value="1"/>
</dbReference>
<name>A0A1I5Y0G1_9BACI</name>
<dbReference type="SUPFAM" id="SSF52540">
    <property type="entry name" value="P-loop containing nucleoside triphosphate hydrolases"/>
    <property type="match status" value="1"/>
</dbReference>
<dbReference type="InterPro" id="IPR052539">
    <property type="entry name" value="MGD_biosynthesis_adapter"/>
</dbReference>
<organism evidence="2 3">
    <name type="scientific">Priestia endophytica DSM 13796</name>
    <dbReference type="NCBI Taxonomy" id="1121089"/>
    <lineage>
        <taxon>Bacteria</taxon>
        <taxon>Bacillati</taxon>
        <taxon>Bacillota</taxon>
        <taxon>Bacilli</taxon>
        <taxon>Bacillales</taxon>
        <taxon>Bacillaceae</taxon>
        <taxon>Priestia</taxon>
    </lineage>
</organism>
<dbReference type="Proteomes" id="UP000182762">
    <property type="component" value="Unassembled WGS sequence"/>
</dbReference>
<comment type="caution">
    <text evidence="2">The sequence shown here is derived from an EMBL/GenBank/DDBJ whole genome shotgun (WGS) entry which is preliminary data.</text>
</comment>
<evidence type="ECO:0000313" key="2">
    <source>
        <dbReference type="EMBL" id="SFQ37679.1"/>
    </source>
</evidence>
<dbReference type="GeneID" id="93709890"/>
<evidence type="ECO:0000259" key="1">
    <source>
        <dbReference type="Pfam" id="PF03205"/>
    </source>
</evidence>
<dbReference type="InterPro" id="IPR027417">
    <property type="entry name" value="P-loop_NTPase"/>
</dbReference>
<sequence>MARILQVVGYKNSGKTTLVEKIVSYLKKKHVRVATIKHHGHGGEPYNVEGKDSVRHRLAGADVSGVEGGGLFSLSIKKEKWTLDELIELYRLFSIEMIIVEGYKEEAYPKICLVKNEEDVHMLKHLSNVLLVLTWGPIPKGPYPVYSIHNNEFTEWLGNYFKEVMNDESTI</sequence>
<dbReference type="EMBL" id="FOXX01000002">
    <property type="protein sequence ID" value="SFQ37679.1"/>
    <property type="molecule type" value="Genomic_DNA"/>
</dbReference>